<gene>
    <name evidence="2" type="primary">catD_3</name>
    <name evidence="2" type="ORF">DEA8626_04090</name>
</gene>
<dbReference type="InterPro" id="IPR000073">
    <property type="entry name" value="AB_hydrolase_1"/>
</dbReference>
<accession>A0A2R8BNY4</accession>
<sequence length="259" mass="27879">MQFSKPRDVTLHYRFSPRLESVTPIAFLNSLGTDFRIWDGVVNRVNPDIPSLRMDKRGQELSDEGPISLDAHIVDVADLMDTLGLKSALICGIFVGGMIAQGLAAARPDLISGLMLCNTGARIDDAAGWNARIAAVGETGIASLAESILERWFSPDFHRDWPAEVVYRNILTRTPAGGYAGICAAIRDSDFVATSASLKLSTICVEGSDDLATPPATVRKLADLIQGADYNLLDGVGHLPCIEAPEMVARHLSVLHGRL</sequence>
<dbReference type="SUPFAM" id="SSF53474">
    <property type="entry name" value="alpha/beta-Hydrolases"/>
    <property type="match status" value="1"/>
</dbReference>
<dbReference type="EC" id="3.1.1.24" evidence="2"/>
<dbReference type="EMBL" id="OMOQ01000008">
    <property type="protein sequence ID" value="SPH25055.1"/>
    <property type="molecule type" value="Genomic_DNA"/>
</dbReference>
<dbReference type="GO" id="GO:0047570">
    <property type="term" value="F:3-oxoadipate enol-lactonase activity"/>
    <property type="evidence" value="ECO:0007669"/>
    <property type="project" value="UniProtKB-EC"/>
</dbReference>
<evidence type="ECO:0000259" key="1">
    <source>
        <dbReference type="Pfam" id="PF12697"/>
    </source>
</evidence>
<keyword evidence="3" id="KW-1185">Reference proteome</keyword>
<dbReference type="Gene3D" id="3.40.50.1820">
    <property type="entry name" value="alpha/beta hydrolase"/>
    <property type="match status" value="1"/>
</dbReference>
<dbReference type="AlphaFoldDB" id="A0A2R8BNY4"/>
<dbReference type="RefSeq" id="WP_108855045.1">
    <property type="nucleotide sequence ID" value="NZ_OMOQ01000008.1"/>
</dbReference>
<dbReference type="OrthoDB" id="9793083at2"/>
<feature type="domain" description="AB hydrolase-1" evidence="1">
    <location>
        <begin position="37"/>
        <end position="250"/>
    </location>
</feature>
<dbReference type="PANTHER" id="PTHR43433:SF5">
    <property type="entry name" value="AB HYDROLASE-1 DOMAIN-CONTAINING PROTEIN"/>
    <property type="match status" value="1"/>
</dbReference>
<evidence type="ECO:0000313" key="3">
    <source>
        <dbReference type="Proteomes" id="UP000244924"/>
    </source>
</evidence>
<evidence type="ECO:0000313" key="2">
    <source>
        <dbReference type="EMBL" id="SPH25055.1"/>
    </source>
</evidence>
<dbReference type="Proteomes" id="UP000244924">
    <property type="component" value="Unassembled WGS sequence"/>
</dbReference>
<keyword evidence="2" id="KW-0378">Hydrolase</keyword>
<organism evidence="2 3">
    <name type="scientific">Albidovulum aquaemixtae</name>
    <dbReference type="NCBI Taxonomy" id="1542388"/>
    <lineage>
        <taxon>Bacteria</taxon>
        <taxon>Pseudomonadati</taxon>
        <taxon>Pseudomonadota</taxon>
        <taxon>Alphaproteobacteria</taxon>
        <taxon>Rhodobacterales</taxon>
        <taxon>Paracoccaceae</taxon>
        <taxon>Albidovulum</taxon>
    </lineage>
</organism>
<name>A0A2R8BNY4_9RHOB</name>
<proteinExistence type="predicted"/>
<protein>
    <submittedName>
        <fullName evidence="2">3-oxoadipate enol-lactonase 2</fullName>
        <ecNumber evidence="2">3.1.1.24</ecNumber>
    </submittedName>
</protein>
<dbReference type="Pfam" id="PF12697">
    <property type="entry name" value="Abhydrolase_6"/>
    <property type="match status" value="1"/>
</dbReference>
<dbReference type="PANTHER" id="PTHR43433">
    <property type="entry name" value="HYDROLASE, ALPHA/BETA FOLD FAMILY PROTEIN"/>
    <property type="match status" value="1"/>
</dbReference>
<dbReference type="InterPro" id="IPR029058">
    <property type="entry name" value="AB_hydrolase_fold"/>
</dbReference>
<reference evidence="2 3" key="1">
    <citation type="submission" date="2018-03" db="EMBL/GenBank/DDBJ databases">
        <authorList>
            <person name="Keele B.F."/>
        </authorList>
    </citation>
    <scope>NUCLEOTIDE SEQUENCE [LARGE SCALE GENOMIC DNA]</scope>
    <source>
        <strain evidence="2 3">CECT 8626</strain>
    </source>
</reference>
<dbReference type="InterPro" id="IPR050471">
    <property type="entry name" value="AB_hydrolase"/>
</dbReference>